<dbReference type="RefSeq" id="WP_285976378.1">
    <property type="nucleotide sequence ID" value="NZ_CP127221.1"/>
</dbReference>
<evidence type="ECO:0000256" key="2">
    <source>
        <dbReference type="ARBA" id="ARBA00023163"/>
    </source>
</evidence>
<evidence type="ECO:0000313" key="4">
    <source>
        <dbReference type="EMBL" id="WIW96067.1"/>
    </source>
</evidence>
<gene>
    <name evidence="4" type="ORF">QQX03_02865</name>
</gene>
<dbReference type="InterPro" id="IPR018060">
    <property type="entry name" value="HTH_AraC"/>
</dbReference>
<dbReference type="KEGG" id="arue:QQX03_02865"/>
<dbReference type="SUPFAM" id="SSF46689">
    <property type="entry name" value="Homeodomain-like"/>
    <property type="match status" value="1"/>
</dbReference>
<sequence length="100" mass="11485">MAKPPNKFCGARALDIAANLIGVADSSEAEEIALRYFDQSHFIRDFTSFFGVTPHKFRAQPRPLLTITLEQRQARRLEELKRLRPGEHRPWLADLEQNPA</sequence>
<dbReference type="InterPro" id="IPR009057">
    <property type="entry name" value="Homeodomain-like_sf"/>
</dbReference>
<name>A0A9Y2BAT4_9SPHN</name>
<accession>A0A9Y2BAT4</accession>
<feature type="domain" description="HTH araC/xylS-type" evidence="3">
    <location>
        <begin position="36"/>
        <end position="60"/>
    </location>
</feature>
<reference evidence="4 5" key="1">
    <citation type="submission" date="2023-06" db="EMBL/GenBank/DDBJ databases">
        <title>Altererythrobacter rubellus NBRC 112769 genome.</title>
        <authorList>
            <person name="Zhang K."/>
        </authorList>
    </citation>
    <scope>NUCLEOTIDE SEQUENCE [LARGE SCALE GENOMIC DNA]</scope>
    <source>
        <strain evidence="4 5">NBRC 112769</strain>
    </source>
</reference>
<dbReference type="AlphaFoldDB" id="A0A9Y2BAT4"/>
<dbReference type="Gene3D" id="1.10.10.60">
    <property type="entry name" value="Homeodomain-like"/>
    <property type="match status" value="1"/>
</dbReference>
<dbReference type="PROSITE" id="PS01124">
    <property type="entry name" value="HTH_ARAC_FAMILY_2"/>
    <property type="match status" value="1"/>
</dbReference>
<dbReference type="EMBL" id="CP127221">
    <property type="protein sequence ID" value="WIW96067.1"/>
    <property type="molecule type" value="Genomic_DNA"/>
</dbReference>
<organism evidence="4 5">
    <name type="scientific">Altererythrobacter rubellus</name>
    <dbReference type="NCBI Taxonomy" id="2173831"/>
    <lineage>
        <taxon>Bacteria</taxon>
        <taxon>Pseudomonadati</taxon>
        <taxon>Pseudomonadota</taxon>
        <taxon>Alphaproteobacteria</taxon>
        <taxon>Sphingomonadales</taxon>
        <taxon>Erythrobacteraceae</taxon>
        <taxon>Altererythrobacter</taxon>
    </lineage>
</organism>
<keyword evidence="1" id="KW-0805">Transcription regulation</keyword>
<proteinExistence type="predicted"/>
<keyword evidence="2" id="KW-0804">Transcription</keyword>
<evidence type="ECO:0000313" key="5">
    <source>
        <dbReference type="Proteomes" id="UP001231445"/>
    </source>
</evidence>
<protein>
    <recommendedName>
        <fullName evidence="3">HTH araC/xylS-type domain-containing protein</fullName>
    </recommendedName>
</protein>
<dbReference type="Proteomes" id="UP001231445">
    <property type="component" value="Chromosome"/>
</dbReference>
<dbReference type="GO" id="GO:0043565">
    <property type="term" value="F:sequence-specific DNA binding"/>
    <property type="evidence" value="ECO:0007669"/>
    <property type="project" value="InterPro"/>
</dbReference>
<dbReference type="GO" id="GO:0003700">
    <property type="term" value="F:DNA-binding transcription factor activity"/>
    <property type="evidence" value="ECO:0007669"/>
    <property type="project" value="InterPro"/>
</dbReference>
<keyword evidence="5" id="KW-1185">Reference proteome</keyword>
<evidence type="ECO:0000259" key="3">
    <source>
        <dbReference type="PROSITE" id="PS01124"/>
    </source>
</evidence>
<evidence type="ECO:0000256" key="1">
    <source>
        <dbReference type="ARBA" id="ARBA00023015"/>
    </source>
</evidence>